<evidence type="ECO:0000313" key="1">
    <source>
        <dbReference type="EMBL" id="UTC28179.1"/>
    </source>
</evidence>
<dbReference type="Proteomes" id="UP001055634">
    <property type="component" value="Segment"/>
</dbReference>
<proteinExistence type="predicted"/>
<protein>
    <submittedName>
        <fullName evidence="1">Uncharacterized protein</fullName>
    </submittedName>
</protein>
<evidence type="ECO:0000313" key="2">
    <source>
        <dbReference type="Proteomes" id="UP001055634"/>
    </source>
</evidence>
<accession>A0A9E7N1J9</accession>
<dbReference type="EMBL" id="ON529850">
    <property type="protein sequence ID" value="UTC28179.1"/>
    <property type="molecule type" value="Genomic_DNA"/>
</dbReference>
<sequence>MSDSAYKAFLQEHKERLETKVKSWGQAYQDDPFSAIESLGAVTGMVEAVCEFQVLKIFSRSAGTTGEAIRALDAYIPLLLGSLRGDLTATEIYESQSRWVEVWRRRLEKLQRENPNVV</sequence>
<organism evidence="1 2">
    <name type="scientific">Brevundimonas phage vB_BpoS-Gurke</name>
    <dbReference type="NCBI Taxonomy" id="2948599"/>
    <lineage>
        <taxon>Viruses</taxon>
        <taxon>Duplodnaviria</taxon>
        <taxon>Heunggongvirae</taxon>
        <taxon>Uroviricota</taxon>
        <taxon>Caudoviricetes</taxon>
        <taxon>Jeanschmidtviridae</taxon>
        <taxon>Kikimoravirus</taxon>
        <taxon>Kikimoravirus gurke</taxon>
    </lineage>
</organism>
<keyword evidence="2" id="KW-1185">Reference proteome</keyword>
<gene>
    <name evidence="1" type="ORF">GURKE_01480</name>
</gene>
<name>A0A9E7N1J9_9CAUD</name>
<reference evidence="1" key="1">
    <citation type="submission" date="2022-04" db="EMBL/GenBank/DDBJ databases">
        <authorList>
            <person name="Friedrich I."/>
            <person name="Schneider D."/>
            <person name="Poehlein A."/>
            <person name="Hertel R."/>
            <person name="Daniel R."/>
        </authorList>
    </citation>
    <scope>NUCLEOTIDE SEQUENCE</scope>
</reference>